<evidence type="ECO:0000313" key="3">
    <source>
        <dbReference type="Proteomes" id="UP000421408"/>
    </source>
</evidence>
<dbReference type="Proteomes" id="UP000421408">
    <property type="component" value="Unassembled WGS sequence"/>
</dbReference>
<dbReference type="RefSeq" id="WP_153072592.1">
    <property type="nucleotide sequence ID" value="NZ_CP156891.1"/>
</dbReference>
<comment type="caution">
    <text evidence="2">The sequence shown here is derived from an EMBL/GenBank/DDBJ whole genome shotgun (WGS) entry which is preliminary data.</text>
</comment>
<feature type="transmembrane region" description="Helical" evidence="1">
    <location>
        <begin position="46"/>
        <end position="63"/>
    </location>
</feature>
<keyword evidence="1" id="KW-0812">Transmembrane</keyword>
<keyword evidence="1" id="KW-1133">Transmembrane helix</keyword>
<organism evidence="2 3">
    <name type="scientific">Segatella copri</name>
    <dbReference type="NCBI Taxonomy" id="165179"/>
    <lineage>
        <taxon>Bacteria</taxon>
        <taxon>Pseudomonadati</taxon>
        <taxon>Bacteroidota</taxon>
        <taxon>Bacteroidia</taxon>
        <taxon>Bacteroidales</taxon>
        <taxon>Prevotellaceae</taxon>
        <taxon>Segatella</taxon>
    </lineage>
</organism>
<dbReference type="EMBL" id="VZCC01000071">
    <property type="protein sequence ID" value="MQN84359.1"/>
    <property type="molecule type" value="Genomic_DNA"/>
</dbReference>
<proteinExistence type="predicted"/>
<feature type="transmembrane region" description="Helical" evidence="1">
    <location>
        <begin position="75"/>
        <end position="95"/>
    </location>
</feature>
<name>A0A5P0UUP4_9BACT</name>
<protein>
    <submittedName>
        <fullName evidence="2">Uncharacterized protein</fullName>
    </submittedName>
</protein>
<feature type="transmembrane region" description="Helical" evidence="1">
    <location>
        <begin position="5"/>
        <end position="26"/>
    </location>
</feature>
<dbReference type="AlphaFoldDB" id="A0A5P0UUP4"/>
<keyword evidence="1" id="KW-0472">Membrane</keyword>
<feature type="transmembrane region" description="Helical" evidence="1">
    <location>
        <begin position="101"/>
        <end position="125"/>
    </location>
</feature>
<gene>
    <name evidence="2" type="ORF">F7D74_10330</name>
</gene>
<sequence length="131" mass="14831">MKTFFISLVVSILIYILGGMIVWNLVCSFAIDVPNLPITTLEKYRLFTYSGLTGVVMLITQIIEDDCTKNREEAMTYFYVALGINLAIAIGVNYWNTVWDAVLFILGLIYNLGNIGIMTMTFFAYNDNDID</sequence>
<accession>A0A5P0UUP4</accession>
<evidence type="ECO:0000256" key="1">
    <source>
        <dbReference type="SAM" id="Phobius"/>
    </source>
</evidence>
<evidence type="ECO:0000313" key="2">
    <source>
        <dbReference type="EMBL" id="MQN84359.1"/>
    </source>
</evidence>
<reference evidence="3" key="1">
    <citation type="submission" date="2019-09" db="EMBL/GenBank/DDBJ databases">
        <title>Distinct polysaccharide growth profiles of human intestinal Prevotella copri isolates.</title>
        <authorList>
            <person name="Fehlner-Peach H."/>
            <person name="Magnabosco C."/>
            <person name="Raghavan V."/>
            <person name="Scher J.U."/>
            <person name="Tett A."/>
            <person name="Cox L.M."/>
            <person name="Gottsegen C."/>
            <person name="Watters A."/>
            <person name="Wiltshire- Gordon J.D."/>
            <person name="Segata N."/>
            <person name="Bonneau R."/>
            <person name="Littman D.R."/>
        </authorList>
    </citation>
    <scope>NUCLEOTIDE SEQUENCE [LARGE SCALE GENOMIC DNA]</scope>
    <source>
        <strain evidence="3">iAA108</strain>
    </source>
</reference>